<dbReference type="InterPro" id="IPR036866">
    <property type="entry name" value="RibonucZ/Hydroxyglut_hydro"/>
</dbReference>
<dbReference type="EC" id="3.5.2.6" evidence="6"/>
<dbReference type="NCBIfam" id="NF033088">
    <property type="entry name" value="bla_subclass_B1"/>
    <property type="match status" value="1"/>
</dbReference>
<dbReference type="GO" id="GO:0042597">
    <property type="term" value="C:periplasmic space"/>
    <property type="evidence" value="ECO:0007669"/>
    <property type="project" value="UniProtKB-SubCell"/>
</dbReference>
<dbReference type="InterPro" id="IPR001018">
    <property type="entry name" value="Beta-lactamase_class-B_CS"/>
</dbReference>
<dbReference type="PANTHER" id="PTHR42951">
    <property type="entry name" value="METALLO-BETA-LACTAMASE DOMAIN-CONTAINING"/>
    <property type="match status" value="1"/>
</dbReference>
<dbReference type="SMART" id="SM00849">
    <property type="entry name" value="Lactamase_B"/>
    <property type="match status" value="1"/>
</dbReference>
<dbReference type="Proteomes" id="UP000552864">
    <property type="component" value="Unassembled WGS sequence"/>
</dbReference>
<evidence type="ECO:0000256" key="1">
    <source>
        <dbReference type="ARBA" id="ARBA00001526"/>
    </source>
</evidence>
<dbReference type="GO" id="GO:0017001">
    <property type="term" value="P:antibiotic catabolic process"/>
    <property type="evidence" value="ECO:0007669"/>
    <property type="project" value="InterPro"/>
</dbReference>
<comment type="cofactor">
    <cofactor evidence="2">
        <name>Zn(2+)</name>
        <dbReference type="ChEBI" id="CHEBI:29105"/>
    </cofactor>
</comment>
<dbReference type="PANTHER" id="PTHR42951:SF4">
    <property type="entry name" value="ACYL-COENZYME A THIOESTERASE MBLAC2"/>
    <property type="match status" value="1"/>
</dbReference>
<evidence type="ECO:0000256" key="9">
    <source>
        <dbReference type="ARBA" id="ARBA00022764"/>
    </source>
</evidence>
<evidence type="ECO:0000256" key="12">
    <source>
        <dbReference type="ARBA" id="ARBA00023251"/>
    </source>
</evidence>
<dbReference type="EMBL" id="JABAHZ010000001">
    <property type="protein sequence ID" value="NLR78102.1"/>
    <property type="molecule type" value="Genomic_DNA"/>
</dbReference>
<keyword evidence="10" id="KW-0378">Hydrolase</keyword>
<comment type="similarity">
    <text evidence="4">Belongs to the metallo-beta-lactamase superfamily. Class-B beta-lactamase family.</text>
</comment>
<dbReference type="GO" id="GO:0046677">
    <property type="term" value="P:response to antibiotic"/>
    <property type="evidence" value="ECO:0007669"/>
    <property type="project" value="UniProtKB-KW"/>
</dbReference>
<keyword evidence="9" id="KW-0574">Periplasm</keyword>
<sequence length="240" mass="27080">MKTIISFIACLFTAFSAMAFTADTTLRIKTQHLTGNFYVHISYGKYKNAILPANGLYVVTPDGIVLIDTPWSEEQTKQLVDTLEKRHHKKIILCIASHFHADRTAGLDYLKKLGVKTYTSQLTQELCKINQEPQAQYVFDKDTTFRVKGLELQTYYPGEGHTRDNIVVWFPKAKVLYGGCLVKSMDATNIGFTGDGNLQAYPATLQKLRDKFPHPAYLIPGHEGWQGGINQVQHTLELLK</sequence>
<reference evidence="15 16" key="1">
    <citation type="submission" date="2020-04" db="EMBL/GenBank/DDBJ databases">
        <authorList>
            <person name="Yin C."/>
        </authorList>
    </citation>
    <scope>NUCLEOTIDE SEQUENCE [LARGE SCALE GENOMIC DNA]</scope>
    <source>
        <strain evidence="15 16">Ak56</strain>
    </source>
</reference>
<feature type="signal peptide" evidence="13">
    <location>
        <begin position="1"/>
        <end position="19"/>
    </location>
</feature>
<dbReference type="GO" id="GO:0008270">
    <property type="term" value="F:zinc ion binding"/>
    <property type="evidence" value="ECO:0007669"/>
    <property type="project" value="InterPro"/>
</dbReference>
<dbReference type="RefSeq" id="WP_168737454.1">
    <property type="nucleotide sequence ID" value="NZ_JABAHZ010000001.1"/>
</dbReference>
<evidence type="ECO:0000313" key="15">
    <source>
        <dbReference type="EMBL" id="NLR78102.1"/>
    </source>
</evidence>
<comment type="caution">
    <text evidence="15">The sequence shown here is derived from an EMBL/GenBank/DDBJ whole genome shotgun (WGS) entry which is preliminary data.</text>
</comment>
<evidence type="ECO:0000256" key="7">
    <source>
        <dbReference type="ARBA" id="ARBA00022723"/>
    </source>
</evidence>
<protein>
    <recommendedName>
        <fullName evidence="6">beta-lactamase</fullName>
        <ecNumber evidence="6">3.5.2.6</ecNumber>
    </recommendedName>
</protein>
<dbReference type="InterPro" id="IPR058199">
    <property type="entry name" value="BlaB//VIM/IMP-1"/>
</dbReference>
<name>A0A847SPX4_9BACT</name>
<evidence type="ECO:0000256" key="2">
    <source>
        <dbReference type="ARBA" id="ARBA00001947"/>
    </source>
</evidence>
<dbReference type="PROSITE" id="PS00744">
    <property type="entry name" value="BETA_LACTAMASE_B_2"/>
    <property type="match status" value="1"/>
</dbReference>
<dbReference type="AlphaFoldDB" id="A0A847SPX4"/>
<organism evidence="15 16">
    <name type="scientific">Chitinophaga eiseniae</name>
    <dbReference type="NCBI Taxonomy" id="634771"/>
    <lineage>
        <taxon>Bacteria</taxon>
        <taxon>Pseudomonadati</taxon>
        <taxon>Bacteroidota</taxon>
        <taxon>Chitinophagia</taxon>
        <taxon>Chitinophagales</taxon>
        <taxon>Chitinophagaceae</taxon>
        <taxon>Chitinophaga</taxon>
    </lineage>
</organism>
<dbReference type="Gene3D" id="3.60.15.10">
    <property type="entry name" value="Ribonuclease Z/Hydroxyacylglutathione hydrolase-like"/>
    <property type="match status" value="1"/>
</dbReference>
<evidence type="ECO:0000256" key="10">
    <source>
        <dbReference type="ARBA" id="ARBA00022801"/>
    </source>
</evidence>
<evidence type="ECO:0000256" key="8">
    <source>
        <dbReference type="ARBA" id="ARBA00022729"/>
    </source>
</evidence>
<evidence type="ECO:0000256" key="13">
    <source>
        <dbReference type="SAM" id="SignalP"/>
    </source>
</evidence>
<proteinExistence type="inferred from homology"/>
<evidence type="ECO:0000256" key="4">
    <source>
        <dbReference type="ARBA" id="ARBA00005250"/>
    </source>
</evidence>
<feature type="domain" description="Metallo-beta-lactamase" evidence="14">
    <location>
        <begin position="52"/>
        <end position="222"/>
    </location>
</feature>
<evidence type="ECO:0000313" key="16">
    <source>
        <dbReference type="Proteomes" id="UP000552864"/>
    </source>
</evidence>
<dbReference type="Pfam" id="PF00753">
    <property type="entry name" value="Lactamase_B"/>
    <property type="match status" value="1"/>
</dbReference>
<dbReference type="InterPro" id="IPR001279">
    <property type="entry name" value="Metallo-B-lactamas"/>
</dbReference>
<gene>
    <name evidence="15" type="primary">bla</name>
    <name evidence="15" type="ORF">HGH91_05675</name>
</gene>
<dbReference type="SUPFAM" id="SSF56281">
    <property type="entry name" value="Metallo-hydrolase/oxidoreductase"/>
    <property type="match status" value="1"/>
</dbReference>
<comment type="subcellular location">
    <subcellularLocation>
        <location evidence="3">Periplasm</location>
    </subcellularLocation>
</comment>
<dbReference type="NCBIfam" id="NF012229">
    <property type="entry name" value="bla_class_B_core"/>
    <property type="match status" value="1"/>
</dbReference>
<accession>A0A847SPX4</accession>
<dbReference type="GO" id="GO:0008800">
    <property type="term" value="F:beta-lactamase activity"/>
    <property type="evidence" value="ECO:0007669"/>
    <property type="project" value="UniProtKB-EC"/>
</dbReference>
<comment type="subunit">
    <text evidence="5">Monomer.</text>
</comment>
<evidence type="ECO:0000256" key="5">
    <source>
        <dbReference type="ARBA" id="ARBA00011245"/>
    </source>
</evidence>
<dbReference type="InterPro" id="IPR050855">
    <property type="entry name" value="NDM-1-like"/>
</dbReference>
<evidence type="ECO:0000256" key="3">
    <source>
        <dbReference type="ARBA" id="ARBA00004418"/>
    </source>
</evidence>
<evidence type="ECO:0000256" key="11">
    <source>
        <dbReference type="ARBA" id="ARBA00022833"/>
    </source>
</evidence>
<keyword evidence="7" id="KW-0479">Metal-binding</keyword>
<evidence type="ECO:0000256" key="6">
    <source>
        <dbReference type="ARBA" id="ARBA00012865"/>
    </source>
</evidence>
<comment type="catalytic activity">
    <reaction evidence="1">
        <text>a beta-lactam + H2O = a substituted beta-amino acid</text>
        <dbReference type="Rhea" id="RHEA:20401"/>
        <dbReference type="ChEBI" id="CHEBI:15377"/>
        <dbReference type="ChEBI" id="CHEBI:35627"/>
        <dbReference type="ChEBI" id="CHEBI:140347"/>
        <dbReference type="EC" id="3.5.2.6"/>
    </reaction>
</comment>
<keyword evidence="8 13" id="KW-0732">Signal</keyword>
<feature type="chain" id="PRO_5032361828" description="beta-lactamase" evidence="13">
    <location>
        <begin position="20"/>
        <end position="240"/>
    </location>
</feature>
<keyword evidence="16" id="KW-1185">Reference proteome</keyword>
<evidence type="ECO:0000259" key="14">
    <source>
        <dbReference type="SMART" id="SM00849"/>
    </source>
</evidence>
<keyword evidence="12" id="KW-0046">Antibiotic resistance</keyword>
<dbReference type="NCBIfam" id="NF012146">
    <property type="entry name" value="blaB-IND-MUS"/>
    <property type="match status" value="1"/>
</dbReference>
<keyword evidence="11" id="KW-0862">Zinc</keyword>